<comment type="subcellular location">
    <subcellularLocation>
        <location evidence="1">Membrane</location>
        <topology evidence="1">Single-pass membrane protein</topology>
    </subcellularLocation>
</comment>
<dbReference type="InterPro" id="IPR050122">
    <property type="entry name" value="RTK"/>
</dbReference>
<dbReference type="SMART" id="SM00220">
    <property type="entry name" value="S_TKc"/>
    <property type="match status" value="1"/>
</dbReference>
<keyword evidence="9" id="KW-0812">Transmembrane</keyword>
<dbReference type="PROSITE" id="PS00107">
    <property type="entry name" value="PROTEIN_KINASE_ATP"/>
    <property type="match status" value="1"/>
</dbReference>
<proteinExistence type="predicted"/>
<dbReference type="RefSeq" id="XP_026298006.1">
    <property type="nucleotide sequence ID" value="XM_026442221.1"/>
</dbReference>
<sequence>MLVRIQFILIYSILILFYLCDGKYVTNTNEYVGTVRNLSVEVLKDPKYIGKQDAYKFLKLNISWLPPNTFRQPSSYSIIITGIPSIEEKTNIIKCSEGSLFYILKQTQDKKFNVLLPEYSNLDDIPDLYIKPDCSYKVQVLANPRTKYITNIPEVLYTVPKCINNSCNCINAKRTLPIPKVNISQRGNQIVINWSTTFNTANIQFYIIKIGIPLFISRKGLPVYNVTKIGQIPVNKTMFLYDLKINNQNIQIKNDYKIIISAVNYYGCFGPEETFIINFTSSNIKIWFILIGVIISCILIGILSFILYHNYNFFMMKQKIRTISKCKWTETILQQHNILYIKHESKEKHIEQTNKLNESFESVKLIRKLGIGQFGKVYLGHLNDKNNSLVAVKMSQQMDLSIDSETRQQFIQEIEIMIMAGNHPHLVSLIGYCIKPNHPICILLEYMKGGDLLTYLHNQRNQQNKQMIYHDQNILQDLCETYVSKTLYTNICSTILNKTNSYRSKQYINITNNYKEKVKNENESWIGKMERHQFLKFAKEIAMGMEHLEAKGITHRDLAARNILLTEDLTVKISDFGLSRNGVYVIKNTEEKTHHLPIRWMSPEALYNRAFSSKSDVWSFGIVLWEISTLGGFPYCNIQDDHLLHYIVHKNGRLEQPDNVPSSIYKLMHSCWATEPQNRPNFTQLLSKLQILIASLDNTFLTISNPCYALSLSEKTFI</sequence>
<dbReference type="AlphaFoldDB" id="A0A7M7MMA7"/>
<dbReference type="InterPro" id="IPR008266">
    <property type="entry name" value="Tyr_kinase_AS"/>
</dbReference>
<keyword evidence="10" id="KW-0732">Signal</keyword>
<dbReference type="InterPro" id="IPR017441">
    <property type="entry name" value="Protein_kinase_ATP_BS"/>
</dbReference>
<gene>
    <name evidence="14" type="primary">LOC725670</name>
</gene>
<evidence type="ECO:0000256" key="3">
    <source>
        <dbReference type="ARBA" id="ARBA00022741"/>
    </source>
</evidence>
<dbReference type="OrthoDB" id="3256376at2759"/>
<keyword evidence="4" id="KW-0418">Kinase</keyword>
<name>A0A7M7MMA7_APIME</name>
<dbReference type="Gene3D" id="1.10.510.10">
    <property type="entry name" value="Transferase(Phosphotransferase) domain 1"/>
    <property type="match status" value="2"/>
</dbReference>
<evidence type="ECO:0000259" key="11">
    <source>
        <dbReference type="PROSITE" id="PS50011"/>
    </source>
</evidence>
<keyword evidence="3 8" id="KW-0547">Nucleotide-binding</keyword>
<evidence type="ECO:0000256" key="7">
    <source>
        <dbReference type="ARBA" id="ARBA00051243"/>
    </source>
</evidence>
<keyword evidence="9" id="KW-1133">Transmembrane helix</keyword>
<reference evidence="12" key="1">
    <citation type="submission" date="2021-01" db="UniProtKB">
        <authorList>
            <consortium name="EnsemblMetazoa"/>
        </authorList>
    </citation>
    <scope>IDENTIFICATION</scope>
    <source>
        <strain evidence="12">DH4</strain>
    </source>
</reference>
<dbReference type="GeneID" id="725670"/>
<dbReference type="InterPro" id="IPR000719">
    <property type="entry name" value="Prot_kinase_dom"/>
</dbReference>
<dbReference type="SUPFAM" id="SSF56112">
    <property type="entry name" value="Protein kinase-like (PK-like)"/>
    <property type="match status" value="1"/>
</dbReference>
<comment type="catalytic activity">
    <reaction evidence="7">
        <text>L-tyrosyl-[protein] + ATP = O-phospho-L-tyrosyl-[protein] + ADP + H(+)</text>
        <dbReference type="Rhea" id="RHEA:10596"/>
        <dbReference type="Rhea" id="RHEA-COMP:10136"/>
        <dbReference type="Rhea" id="RHEA-COMP:20101"/>
        <dbReference type="ChEBI" id="CHEBI:15378"/>
        <dbReference type="ChEBI" id="CHEBI:30616"/>
        <dbReference type="ChEBI" id="CHEBI:46858"/>
        <dbReference type="ChEBI" id="CHEBI:61978"/>
        <dbReference type="ChEBI" id="CHEBI:456216"/>
        <dbReference type="EC" id="2.7.10.1"/>
    </reaction>
</comment>
<keyword evidence="2" id="KW-0808">Transferase</keyword>
<evidence type="ECO:0000256" key="2">
    <source>
        <dbReference type="ARBA" id="ARBA00022679"/>
    </source>
</evidence>
<dbReference type="KEGG" id="ame:725670"/>
<dbReference type="Pfam" id="PF07714">
    <property type="entry name" value="PK_Tyr_Ser-Thr"/>
    <property type="match status" value="1"/>
</dbReference>
<evidence type="ECO:0000313" key="14">
    <source>
        <dbReference type="RefSeq" id="XP_026298006.1"/>
    </source>
</evidence>
<reference evidence="14" key="2">
    <citation type="submission" date="2025-04" db="UniProtKB">
        <authorList>
            <consortium name="RefSeq"/>
        </authorList>
    </citation>
    <scope>IDENTIFICATION</scope>
    <source>
        <strain evidence="14">DH4</strain>
        <tissue evidence="14">Whole body</tissue>
    </source>
</reference>
<evidence type="ECO:0000313" key="12">
    <source>
        <dbReference type="EnsemblMetazoa" id="XP_026298006"/>
    </source>
</evidence>
<evidence type="ECO:0000256" key="4">
    <source>
        <dbReference type="ARBA" id="ARBA00022777"/>
    </source>
</evidence>
<dbReference type="GO" id="GO:0005524">
    <property type="term" value="F:ATP binding"/>
    <property type="evidence" value="ECO:0007669"/>
    <property type="project" value="UniProtKB-UniRule"/>
</dbReference>
<dbReference type="GO" id="GO:0043235">
    <property type="term" value="C:receptor complex"/>
    <property type="evidence" value="ECO:0007669"/>
    <property type="project" value="TreeGrafter"/>
</dbReference>
<keyword evidence="13" id="KW-1185">Reference proteome</keyword>
<protein>
    <submittedName>
        <fullName evidence="14">Mast/stem cell growth factor receptor Kit isoform X1</fullName>
    </submittedName>
</protein>
<feature type="transmembrane region" description="Helical" evidence="9">
    <location>
        <begin position="286"/>
        <end position="308"/>
    </location>
</feature>
<dbReference type="PANTHER" id="PTHR24416">
    <property type="entry name" value="TYROSINE-PROTEIN KINASE RECEPTOR"/>
    <property type="match status" value="1"/>
</dbReference>
<evidence type="ECO:0000256" key="9">
    <source>
        <dbReference type="SAM" id="Phobius"/>
    </source>
</evidence>
<evidence type="ECO:0000256" key="6">
    <source>
        <dbReference type="ARBA" id="ARBA00023137"/>
    </source>
</evidence>
<feature type="domain" description="Protein kinase" evidence="11">
    <location>
        <begin position="363"/>
        <end position="701"/>
    </location>
</feature>
<dbReference type="PROSITE" id="PS50011">
    <property type="entry name" value="PROTEIN_KINASE_DOM"/>
    <property type="match status" value="1"/>
</dbReference>
<evidence type="ECO:0000256" key="1">
    <source>
        <dbReference type="ARBA" id="ARBA00004167"/>
    </source>
</evidence>
<dbReference type="FunFam" id="1.10.510.10:FF:000554">
    <property type="entry name" value="Predicted protein"/>
    <property type="match status" value="1"/>
</dbReference>
<dbReference type="InterPro" id="IPR001245">
    <property type="entry name" value="Ser-Thr/Tyr_kinase_cat_dom"/>
</dbReference>
<organism evidence="12">
    <name type="scientific">Apis mellifera</name>
    <name type="common">Honeybee</name>
    <dbReference type="NCBI Taxonomy" id="7460"/>
    <lineage>
        <taxon>Eukaryota</taxon>
        <taxon>Metazoa</taxon>
        <taxon>Ecdysozoa</taxon>
        <taxon>Arthropoda</taxon>
        <taxon>Hexapoda</taxon>
        <taxon>Insecta</taxon>
        <taxon>Pterygota</taxon>
        <taxon>Neoptera</taxon>
        <taxon>Endopterygota</taxon>
        <taxon>Hymenoptera</taxon>
        <taxon>Apocrita</taxon>
        <taxon>Aculeata</taxon>
        <taxon>Apoidea</taxon>
        <taxon>Anthophila</taxon>
        <taxon>Apidae</taxon>
        <taxon>Apis</taxon>
    </lineage>
</organism>
<keyword evidence="6" id="KW-0829">Tyrosine-protein kinase</keyword>
<dbReference type="Proteomes" id="UP000005203">
    <property type="component" value="Linkage group LG8"/>
</dbReference>
<keyword evidence="14" id="KW-0675">Receptor</keyword>
<dbReference type="EnsemblMetazoa" id="XM_026442221">
    <property type="protein sequence ID" value="XP_026298006"/>
    <property type="gene ID" value="LOC725670"/>
</dbReference>
<keyword evidence="5 8" id="KW-0067">ATP-binding</keyword>
<dbReference type="CDD" id="cd00192">
    <property type="entry name" value="PTKc"/>
    <property type="match status" value="1"/>
</dbReference>
<dbReference type="GO" id="GO:0004714">
    <property type="term" value="F:transmembrane receptor protein tyrosine kinase activity"/>
    <property type="evidence" value="ECO:0007669"/>
    <property type="project" value="UniProtKB-EC"/>
</dbReference>
<dbReference type="InterPro" id="IPR020635">
    <property type="entry name" value="Tyr_kinase_cat_dom"/>
</dbReference>
<dbReference type="PROSITE" id="PS00109">
    <property type="entry name" value="PROTEIN_KINASE_TYR"/>
    <property type="match status" value="1"/>
</dbReference>
<dbReference type="InterPro" id="IPR011009">
    <property type="entry name" value="Kinase-like_dom_sf"/>
</dbReference>
<dbReference type="SMART" id="SM00219">
    <property type="entry name" value="TyrKc"/>
    <property type="match status" value="1"/>
</dbReference>
<evidence type="ECO:0000256" key="8">
    <source>
        <dbReference type="PROSITE-ProRule" id="PRU10141"/>
    </source>
</evidence>
<dbReference type="GO" id="GO:0007169">
    <property type="term" value="P:cell surface receptor protein tyrosine kinase signaling pathway"/>
    <property type="evidence" value="ECO:0007669"/>
    <property type="project" value="TreeGrafter"/>
</dbReference>
<dbReference type="PANTHER" id="PTHR24416:SF594">
    <property type="entry name" value="PROTEIN KINASE DOMAIN-CONTAINING PROTEIN"/>
    <property type="match status" value="1"/>
</dbReference>
<accession>A0A8B8H1Z4</accession>
<feature type="signal peptide" evidence="10">
    <location>
        <begin position="1"/>
        <end position="22"/>
    </location>
</feature>
<dbReference type="GO" id="GO:0005886">
    <property type="term" value="C:plasma membrane"/>
    <property type="evidence" value="ECO:0007669"/>
    <property type="project" value="TreeGrafter"/>
</dbReference>
<evidence type="ECO:0000256" key="10">
    <source>
        <dbReference type="SAM" id="SignalP"/>
    </source>
</evidence>
<evidence type="ECO:0000256" key="5">
    <source>
        <dbReference type="ARBA" id="ARBA00022840"/>
    </source>
</evidence>
<evidence type="ECO:0000313" key="13">
    <source>
        <dbReference type="Proteomes" id="UP000005203"/>
    </source>
</evidence>
<feature type="chain" id="PRO_5044660545" evidence="10">
    <location>
        <begin position="23"/>
        <end position="718"/>
    </location>
</feature>
<keyword evidence="9" id="KW-0472">Membrane</keyword>
<accession>A0A7M7MMA7</accession>
<feature type="binding site" evidence="8">
    <location>
        <position position="393"/>
    </location>
    <ligand>
        <name>ATP</name>
        <dbReference type="ChEBI" id="CHEBI:30616"/>
    </ligand>
</feature>